<proteinExistence type="predicted"/>
<name>A0AAV4UBN4_9ARAC</name>
<evidence type="ECO:0000313" key="2">
    <source>
        <dbReference type="Proteomes" id="UP001054837"/>
    </source>
</evidence>
<protein>
    <recommendedName>
        <fullName evidence="3">Secreted protein</fullName>
    </recommendedName>
</protein>
<gene>
    <name evidence="1" type="ORF">CDAR_259271</name>
</gene>
<dbReference type="Proteomes" id="UP001054837">
    <property type="component" value="Unassembled WGS sequence"/>
</dbReference>
<keyword evidence="2" id="KW-1185">Reference proteome</keyword>
<dbReference type="AlphaFoldDB" id="A0AAV4UBN4"/>
<accession>A0AAV4UBN4</accession>
<dbReference type="EMBL" id="BPLQ01011061">
    <property type="protein sequence ID" value="GIY55194.1"/>
    <property type="molecule type" value="Genomic_DNA"/>
</dbReference>
<reference evidence="1 2" key="1">
    <citation type="submission" date="2021-06" db="EMBL/GenBank/DDBJ databases">
        <title>Caerostris darwini draft genome.</title>
        <authorList>
            <person name="Kono N."/>
            <person name="Arakawa K."/>
        </authorList>
    </citation>
    <scope>NUCLEOTIDE SEQUENCE [LARGE SCALE GENOMIC DNA]</scope>
</reference>
<evidence type="ECO:0000313" key="1">
    <source>
        <dbReference type="EMBL" id="GIY55194.1"/>
    </source>
</evidence>
<evidence type="ECO:0008006" key="3">
    <source>
        <dbReference type="Google" id="ProtNLM"/>
    </source>
</evidence>
<organism evidence="1 2">
    <name type="scientific">Caerostris darwini</name>
    <dbReference type="NCBI Taxonomy" id="1538125"/>
    <lineage>
        <taxon>Eukaryota</taxon>
        <taxon>Metazoa</taxon>
        <taxon>Ecdysozoa</taxon>
        <taxon>Arthropoda</taxon>
        <taxon>Chelicerata</taxon>
        <taxon>Arachnida</taxon>
        <taxon>Araneae</taxon>
        <taxon>Araneomorphae</taxon>
        <taxon>Entelegynae</taxon>
        <taxon>Araneoidea</taxon>
        <taxon>Araneidae</taxon>
        <taxon>Caerostris</taxon>
    </lineage>
</organism>
<sequence length="89" mass="9860">MKRPSSSRGLTLSLRIPFRAAWGSTEAAWRGTGACSVEEAFSCRGSLECVSGVQKSMLNKEQKRGKCSGKSCWLLTRTEKDLFEMLLNL</sequence>
<comment type="caution">
    <text evidence="1">The sequence shown here is derived from an EMBL/GenBank/DDBJ whole genome shotgun (WGS) entry which is preliminary data.</text>
</comment>